<organism evidence="1 2">
    <name type="scientific">Fusobacterium periodonticum 2_1_31</name>
    <dbReference type="NCBI Taxonomy" id="469599"/>
    <lineage>
        <taxon>Bacteria</taxon>
        <taxon>Fusobacteriati</taxon>
        <taxon>Fusobacteriota</taxon>
        <taxon>Fusobacteriia</taxon>
        <taxon>Fusobacteriales</taxon>
        <taxon>Fusobacteriaceae</taxon>
        <taxon>Fusobacterium</taxon>
    </lineage>
</organism>
<dbReference type="EMBL" id="ACDC03000029">
    <property type="protein sequence ID" value="KGE62174.1"/>
    <property type="molecule type" value="Genomic_DNA"/>
</dbReference>
<accession>A0ABR4WJY3</accession>
<comment type="caution">
    <text evidence="1">The sequence shown here is derived from an EMBL/GenBank/DDBJ whole genome shotgun (WGS) entry which is preliminary data.</text>
</comment>
<reference evidence="1" key="1">
    <citation type="submission" date="2013-05" db="EMBL/GenBank/DDBJ databases">
        <title>The Genome Sequence of Fusobacterium sp. 2_1_31.</title>
        <authorList>
            <consortium name="The Broad Institute Genomics Platform"/>
            <person name="Earl A."/>
            <person name="Ward D."/>
            <person name="Feldgarden M."/>
            <person name="Gevers D."/>
            <person name="Ambrose C."/>
            <person name="Strauss J."/>
            <person name="Allen-Vercoe E."/>
            <person name="Walker B."/>
            <person name="Young S."/>
            <person name="Zeng Q."/>
            <person name="Gargeya S."/>
            <person name="Fitzgerald M."/>
            <person name="Haas B."/>
            <person name="Abouelleil A."/>
            <person name="Allen A.W."/>
            <person name="Alvarado L."/>
            <person name="Arachchi H.M."/>
            <person name="Berlin A.M."/>
            <person name="Chapman S.B."/>
            <person name="Gainer-Dewar J."/>
            <person name="Goldberg J."/>
            <person name="Griggs A."/>
            <person name="Gujja S."/>
            <person name="Hansen M."/>
            <person name="Howarth C."/>
            <person name="Imamovic A."/>
            <person name="Ireland A."/>
            <person name="Larimer J."/>
            <person name="McCowan C."/>
            <person name="Murphy C."/>
            <person name="Pearson M."/>
            <person name="Poon T.W."/>
            <person name="Priest M."/>
            <person name="Roberts A."/>
            <person name="Saif S."/>
            <person name="Shea T."/>
            <person name="Sisk P."/>
            <person name="Sykes S."/>
            <person name="Wortman J."/>
            <person name="Nusbaum C."/>
            <person name="Birren B."/>
        </authorList>
    </citation>
    <scope>NUCLEOTIDE SEQUENCE [LARGE SCALE GENOMIC DNA]</scope>
    <source>
        <strain evidence="1">2_1_31</strain>
    </source>
</reference>
<gene>
    <name evidence="1" type="ORF">FSAG_002420</name>
</gene>
<evidence type="ECO:0000313" key="2">
    <source>
        <dbReference type="Proteomes" id="UP000003301"/>
    </source>
</evidence>
<protein>
    <submittedName>
        <fullName evidence="1">Uncharacterized protein</fullName>
    </submittedName>
</protein>
<name>A0ABR4WJY3_9FUSO</name>
<evidence type="ECO:0000313" key="1">
    <source>
        <dbReference type="EMBL" id="KGE62174.1"/>
    </source>
</evidence>
<sequence length="30" mass="3599">MIPIEKMIIKYDRLDLLPNSRTDIILKEVK</sequence>
<keyword evidence="2" id="KW-1185">Reference proteome</keyword>
<dbReference type="Proteomes" id="UP000003301">
    <property type="component" value="Unassembled WGS sequence"/>
</dbReference>
<proteinExistence type="predicted"/>